<dbReference type="EMBL" id="CM037025">
    <property type="protein sequence ID" value="KAH7661410.1"/>
    <property type="molecule type" value="Genomic_DNA"/>
</dbReference>
<dbReference type="Proteomes" id="UP000827976">
    <property type="component" value="Chromosome 15"/>
</dbReference>
<evidence type="ECO:0000313" key="2">
    <source>
        <dbReference type="Proteomes" id="UP000827976"/>
    </source>
</evidence>
<reference evidence="2" key="1">
    <citation type="journal article" date="2022" name="Nat. Commun.">
        <title>Chromosome evolution and the genetic basis of agronomically important traits in greater yam.</title>
        <authorList>
            <person name="Bredeson J.V."/>
            <person name="Lyons J.B."/>
            <person name="Oniyinde I.O."/>
            <person name="Okereke N.R."/>
            <person name="Kolade O."/>
            <person name="Nnabue I."/>
            <person name="Nwadili C.O."/>
            <person name="Hribova E."/>
            <person name="Parker M."/>
            <person name="Nwogha J."/>
            <person name="Shu S."/>
            <person name="Carlson J."/>
            <person name="Kariba R."/>
            <person name="Muthemba S."/>
            <person name="Knop K."/>
            <person name="Barton G.J."/>
            <person name="Sherwood A.V."/>
            <person name="Lopez-Montes A."/>
            <person name="Asiedu R."/>
            <person name="Jamnadass R."/>
            <person name="Muchugi A."/>
            <person name="Goodstein D."/>
            <person name="Egesi C.N."/>
            <person name="Featherston J."/>
            <person name="Asfaw A."/>
            <person name="Simpson G.G."/>
            <person name="Dolezel J."/>
            <person name="Hendre P.S."/>
            <person name="Van Deynze A."/>
            <person name="Kumar P.L."/>
            <person name="Obidiegwu J.E."/>
            <person name="Bhattacharjee R."/>
            <person name="Rokhsar D.S."/>
        </authorList>
    </citation>
    <scope>NUCLEOTIDE SEQUENCE [LARGE SCALE GENOMIC DNA]</scope>
    <source>
        <strain evidence="2">cv. TDa95/00328</strain>
    </source>
</reference>
<comment type="caution">
    <text evidence="1">The sequence shown here is derived from an EMBL/GenBank/DDBJ whole genome shotgun (WGS) entry which is preliminary data.</text>
</comment>
<proteinExistence type="predicted"/>
<organism evidence="1 2">
    <name type="scientific">Dioscorea alata</name>
    <name type="common">Purple yam</name>
    <dbReference type="NCBI Taxonomy" id="55571"/>
    <lineage>
        <taxon>Eukaryota</taxon>
        <taxon>Viridiplantae</taxon>
        <taxon>Streptophyta</taxon>
        <taxon>Embryophyta</taxon>
        <taxon>Tracheophyta</taxon>
        <taxon>Spermatophyta</taxon>
        <taxon>Magnoliopsida</taxon>
        <taxon>Liliopsida</taxon>
        <taxon>Dioscoreales</taxon>
        <taxon>Dioscoreaceae</taxon>
        <taxon>Dioscorea</taxon>
    </lineage>
</organism>
<keyword evidence="2" id="KW-1185">Reference proteome</keyword>
<accession>A0ACB7ULW4</accession>
<name>A0ACB7ULW4_DIOAL</name>
<protein>
    <submittedName>
        <fullName evidence="1">Uncharacterized protein</fullName>
    </submittedName>
</protein>
<gene>
    <name evidence="1" type="ORF">IHE45_15G061500</name>
</gene>
<sequence>MHILNGSVVNLHLCDASSMKFSSGHGNLCWIIIGLPCNRRFAKLVI</sequence>
<evidence type="ECO:0000313" key="1">
    <source>
        <dbReference type="EMBL" id="KAH7661410.1"/>
    </source>
</evidence>